<evidence type="ECO:0000256" key="1">
    <source>
        <dbReference type="SAM" id="Phobius"/>
    </source>
</evidence>
<gene>
    <name evidence="2" type="ORF">BU085_02045</name>
</gene>
<keyword evidence="1" id="KW-0472">Membrane</keyword>
<evidence type="ECO:0000313" key="2">
    <source>
        <dbReference type="EMBL" id="PTI52266.1"/>
    </source>
</evidence>
<dbReference type="AlphaFoldDB" id="A0A2T4Q317"/>
<name>A0A2T4Q317_STAWA</name>
<dbReference type="Proteomes" id="UP000240717">
    <property type="component" value="Unassembled WGS sequence"/>
</dbReference>
<dbReference type="EMBL" id="PZEV01000004">
    <property type="protein sequence ID" value="PTI52266.1"/>
    <property type="molecule type" value="Genomic_DNA"/>
</dbReference>
<accession>A0A2T4Q317</accession>
<sequence length="113" mass="12533">MEDNQKIVNDRTNNVLGALSYLSIFFAPVLFPIIVWIVAEPPASTYSKKALLNHVMSWFCMVLAIICFVMAPAVYNQSTVLMVILFILGIAFIVGSGVLFIINIVRGIQLLID</sequence>
<keyword evidence="1" id="KW-0812">Transmembrane</keyword>
<comment type="caution">
    <text evidence="2">The sequence shown here is derived from an EMBL/GenBank/DDBJ whole genome shotgun (WGS) entry which is preliminary data.</text>
</comment>
<evidence type="ECO:0000313" key="3">
    <source>
        <dbReference type="Proteomes" id="UP000240717"/>
    </source>
</evidence>
<evidence type="ECO:0008006" key="4">
    <source>
        <dbReference type="Google" id="ProtNLM"/>
    </source>
</evidence>
<reference evidence="2 3" key="1">
    <citation type="journal article" date="2016" name="Front. Microbiol.">
        <title>Comprehensive Phylogenetic Analysis of Bovine Non-aureus Staphylococci Species Based on Whole-Genome Sequencing.</title>
        <authorList>
            <person name="Naushad S."/>
            <person name="Barkema H.W."/>
            <person name="Luby C."/>
            <person name="Condas L.A."/>
            <person name="Nobrega D.B."/>
            <person name="Carson D.A."/>
            <person name="De Buck J."/>
        </authorList>
    </citation>
    <scope>NUCLEOTIDE SEQUENCE [LARGE SCALE GENOMIC DNA]</scope>
    <source>
        <strain evidence="2 3">SNUC 2993</strain>
    </source>
</reference>
<protein>
    <recommendedName>
        <fullName evidence="4">DUF4870 domain-containing protein</fullName>
    </recommendedName>
</protein>
<feature type="transmembrane region" description="Helical" evidence="1">
    <location>
        <begin position="20"/>
        <end position="39"/>
    </location>
</feature>
<keyword evidence="1" id="KW-1133">Transmembrane helix</keyword>
<feature type="transmembrane region" description="Helical" evidence="1">
    <location>
        <begin position="81"/>
        <end position="105"/>
    </location>
</feature>
<feature type="transmembrane region" description="Helical" evidence="1">
    <location>
        <begin position="51"/>
        <end position="75"/>
    </location>
</feature>
<proteinExistence type="predicted"/>
<dbReference type="RefSeq" id="WP_107532758.1">
    <property type="nucleotide sequence ID" value="NZ_PZEV01000004.1"/>
</dbReference>
<organism evidence="2 3">
    <name type="scientific">Staphylococcus warneri</name>
    <dbReference type="NCBI Taxonomy" id="1292"/>
    <lineage>
        <taxon>Bacteria</taxon>
        <taxon>Bacillati</taxon>
        <taxon>Bacillota</taxon>
        <taxon>Bacilli</taxon>
        <taxon>Bacillales</taxon>
        <taxon>Staphylococcaceae</taxon>
        <taxon>Staphylococcus</taxon>
    </lineage>
</organism>